<dbReference type="GO" id="GO:0016746">
    <property type="term" value="F:acyltransferase activity"/>
    <property type="evidence" value="ECO:0007669"/>
    <property type="project" value="UniProtKB-KW"/>
</dbReference>
<evidence type="ECO:0000313" key="3">
    <source>
        <dbReference type="EMBL" id="BDR59310.1"/>
    </source>
</evidence>
<keyword evidence="3" id="KW-0012">Acyltransferase</keyword>
<dbReference type="InterPro" id="IPR002123">
    <property type="entry name" value="Plipid/glycerol_acylTrfase"/>
</dbReference>
<protein>
    <submittedName>
        <fullName evidence="3">1-acyl-sn-glycerol-3-phosphate acyltransferase</fullName>
    </submittedName>
</protein>
<keyword evidence="1" id="KW-0812">Transmembrane</keyword>
<reference evidence="3 4" key="1">
    <citation type="journal article" date="2023" name="Microbiol. Spectr.">
        <title>Symbiosis of Carpenter Bees with Uncharacterized Lactic Acid Bacteria Showing NAD Auxotrophy.</title>
        <authorList>
            <person name="Kawasaki S."/>
            <person name="Ozawa K."/>
            <person name="Mori T."/>
            <person name="Yamamoto A."/>
            <person name="Ito M."/>
            <person name="Ohkuma M."/>
            <person name="Sakamoto M."/>
            <person name="Matsutani M."/>
        </authorList>
    </citation>
    <scope>NUCLEOTIDE SEQUENCE [LARGE SCALE GENOMIC DNA]</scope>
    <source>
        <strain evidence="3 4">XA3</strain>
    </source>
</reference>
<proteinExistence type="predicted"/>
<keyword evidence="4" id="KW-1185">Reference proteome</keyword>
<feature type="domain" description="Phospholipid/glycerol acyltransferase" evidence="2">
    <location>
        <begin position="82"/>
        <end position="195"/>
    </location>
</feature>
<dbReference type="RefSeq" id="WP_317635113.1">
    <property type="nucleotide sequence ID" value="NZ_AP026802.1"/>
</dbReference>
<dbReference type="SMART" id="SM00563">
    <property type="entry name" value="PlsC"/>
    <property type="match status" value="1"/>
</dbReference>
<dbReference type="EMBL" id="AP026802">
    <property type="protein sequence ID" value="BDR59310.1"/>
    <property type="molecule type" value="Genomic_DNA"/>
</dbReference>
<dbReference type="CDD" id="cd07989">
    <property type="entry name" value="LPLAT_AGPAT-like"/>
    <property type="match status" value="1"/>
</dbReference>
<keyword evidence="1" id="KW-0472">Membrane</keyword>
<accession>A0AAU9DH53</accession>
<keyword evidence="1" id="KW-1133">Transmembrane helix</keyword>
<dbReference type="Proteomes" id="UP001321861">
    <property type="component" value="Chromosome"/>
</dbReference>
<dbReference type="AlphaFoldDB" id="A0AAU9DH53"/>
<sequence>MSTSPSKLTTFYHSFKEDVVTLKHQNYQLPDDYNYSTDRLTYSLLAPAVSLVAKIIAWFYAIIFLHLKVENKDLLKNINQGYFVYGNHTLPMGDSFTIFLLVPLTKVAAIVAPENLAIPVIGPLLPYGGVVPIPSNRHRLLDFNRAVLDKIKKKKAMFIYPEAHVWPYYTKIRPLELGSFHYPIETGAPVYCKTTTFQNRRWSKKPKVTVYLDGPITWNQDQSKIAQEKELRDKVQACLEKRSCLSTYEYVHYQFKGDINQ</sequence>
<evidence type="ECO:0000313" key="4">
    <source>
        <dbReference type="Proteomes" id="UP001321861"/>
    </source>
</evidence>
<organism evidence="3 4">
    <name type="scientific">Xylocopilactobacillus apicola</name>
    <dbReference type="NCBI Taxonomy" id="2932184"/>
    <lineage>
        <taxon>Bacteria</taxon>
        <taxon>Bacillati</taxon>
        <taxon>Bacillota</taxon>
        <taxon>Bacilli</taxon>
        <taxon>Lactobacillales</taxon>
        <taxon>Lactobacillaceae</taxon>
        <taxon>Xylocopilactobacillus</taxon>
    </lineage>
</organism>
<evidence type="ECO:0000256" key="1">
    <source>
        <dbReference type="SAM" id="Phobius"/>
    </source>
</evidence>
<name>A0AAU9DH53_9LACO</name>
<gene>
    <name evidence="3" type="ORF">XA3_17510</name>
</gene>
<keyword evidence="3" id="KW-0808">Transferase</keyword>
<evidence type="ECO:0000259" key="2">
    <source>
        <dbReference type="SMART" id="SM00563"/>
    </source>
</evidence>
<feature type="transmembrane region" description="Helical" evidence="1">
    <location>
        <begin position="44"/>
        <end position="67"/>
    </location>
</feature>
<dbReference type="KEGG" id="xap:XA3_17510"/>